<reference evidence="2" key="1">
    <citation type="submission" date="2020-12" db="EMBL/GenBank/DDBJ databases">
        <title>Metabolic potential, ecology and presence of endohyphal bacteria is reflected in genomic diversity of Mucoromycotina.</title>
        <authorList>
            <person name="Muszewska A."/>
            <person name="Okrasinska A."/>
            <person name="Steczkiewicz K."/>
            <person name="Drgas O."/>
            <person name="Orlowska M."/>
            <person name="Perlinska-Lenart U."/>
            <person name="Aleksandrzak-Piekarczyk T."/>
            <person name="Szatraj K."/>
            <person name="Zielenkiewicz U."/>
            <person name="Pilsyk S."/>
            <person name="Malc E."/>
            <person name="Mieczkowski P."/>
            <person name="Kruszewska J.S."/>
            <person name="Biernat P."/>
            <person name="Pawlowska J."/>
        </authorList>
    </citation>
    <scope>NUCLEOTIDE SEQUENCE</scope>
    <source>
        <strain evidence="2">WA0000051536</strain>
    </source>
</reference>
<evidence type="ECO:0000313" key="2">
    <source>
        <dbReference type="EMBL" id="KAG2179698.1"/>
    </source>
</evidence>
<evidence type="ECO:0000256" key="1">
    <source>
        <dbReference type="SAM" id="MobiDB-lite"/>
    </source>
</evidence>
<comment type="caution">
    <text evidence="2">The sequence shown here is derived from an EMBL/GenBank/DDBJ whole genome shotgun (WGS) entry which is preliminary data.</text>
</comment>
<organism evidence="2 3">
    <name type="scientific">Umbelopsis vinacea</name>
    <dbReference type="NCBI Taxonomy" id="44442"/>
    <lineage>
        <taxon>Eukaryota</taxon>
        <taxon>Fungi</taxon>
        <taxon>Fungi incertae sedis</taxon>
        <taxon>Mucoromycota</taxon>
        <taxon>Mucoromycotina</taxon>
        <taxon>Umbelopsidomycetes</taxon>
        <taxon>Umbelopsidales</taxon>
        <taxon>Umbelopsidaceae</taxon>
        <taxon>Umbelopsis</taxon>
    </lineage>
</organism>
<keyword evidence="3" id="KW-1185">Reference proteome</keyword>
<dbReference type="SUPFAM" id="SSF53335">
    <property type="entry name" value="S-adenosyl-L-methionine-dependent methyltransferases"/>
    <property type="match status" value="1"/>
</dbReference>
<gene>
    <name evidence="2" type="ORF">INT44_006546</name>
</gene>
<proteinExistence type="predicted"/>
<evidence type="ECO:0000313" key="3">
    <source>
        <dbReference type="Proteomes" id="UP000612746"/>
    </source>
</evidence>
<dbReference type="OrthoDB" id="2013972at2759"/>
<dbReference type="InterPro" id="IPR029063">
    <property type="entry name" value="SAM-dependent_MTases_sf"/>
</dbReference>
<dbReference type="Pfam" id="PF13489">
    <property type="entry name" value="Methyltransf_23"/>
    <property type="match status" value="1"/>
</dbReference>
<sequence>MGNKKSTLRFQKKSKKDEAPSVVSSQSTTQSMSRVMHGREFHNVESSTYVLPKDDFEKDRLHQQHFVVKEQLKGNILNKEMMTPLFEKGIYALDVGCGPGSWVLDMATDFPNSEFEGMDMADTFPTAIHPPNAHFCKGNLLEPLTYDRPFDFVQMRQVFNSIFFALGLRKQEWAITYKNIHAALKNGGYFQHVETTGQPETTDPTIKRVFEALASIQRQRGQEPTICAQLRPLAEETGFEIVHDFTYVVEAGWGSRADQLMADTIGTAIQGLAPFLAKEMGVDDHTGRKLVDQAIANFAPSKSVFHIHCFLARKTSSI</sequence>
<feature type="compositionally biased region" description="Basic residues" evidence="1">
    <location>
        <begin position="1"/>
        <end position="14"/>
    </location>
</feature>
<name>A0A8H7PTT2_9FUNG</name>
<dbReference type="Gene3D" id="3.40.50.150">
    <property type="entry name" value="Vaccinia Virus protein VP39"/>
    <property type="match status" value="1"/>
</dbReference>
<feature type="compositionally biased region" description="Low complexity" evidence="1">
    <location>
        <begin position="21"/>
        <end position="31"/>
    </location>
</feature>
<dbReference type="AlphaFoldDB" id="A0A8H7PTT2"/>
<protein>
    <recommendedName>
        <fullName evidence="4">S-adenosyl-L-methionine-dependent methyltransferase</fullName>
    </recommendedName>
</protein>
<feature type="region of interest" description="Disordered" evidence="1">
    <location>
        <begin position="1"/>
        <end position="33"/>
    </location>
</feature>
<dbReference type="EMBL" id="JAEPRA010000010">
    <property type="protein sequence ID" value="KAG2179698.1"/>
    <property type="molecule type" value="Genomic_DNA"/>
</dbReference>
<dbReference type="CDD" id="cd02440">
    <property type="entry name" value="AdoMet_MTases"/>
    <property type="match status" value="1"/>
</dbReference>
<dbReference type="Proteomes" id="UP000612746">
    <property type="component" value="Unassembled WGS sequence"/>
</dbReference>
<evidence type="ECO:0008006" key="4">
    <source>
        <dbReference type="Google" id="ProtNLM"/>
    </source>
</evidence>
<accession>A0A8H7PTT2</accession>